<keyword evidence="3 5" id="KW-0647">Proteasome</keyword>
<evidence type="ECO:0000256" key="5">
    <source>
        <dbReference type="PROSITE-ProRule" id="PRU00808"/>
    </source>
</evidence>
<protein>
    <submittedName>
        <fullName evidence="8">Proteasome subunit alpha type-3</fullName>
        <ecNumber evidence="8">3.4.25.1</ecNumber>
    </submittedName>
</protein>
<dbReference type="InterPro" id="IPR001353">
    <property type="entry name" value="Proteasome_sua/b"/>
</dbReference>
<dbReference type="PANTHER" id="PTHR11599">
    <property type="entry name" value="PROTEASOME SUBUNIT ALPHA/BETA"/>
    <property type="match status" value="1"/>
</dbReference>
<evidence type="ECO:0000256" key="6">
    <source>
        <dbReference type="SAM" id="Phobius"/>
    </source>
</evidence>
<dbReference type="GO" id="GO:0006511">
    <property type="term" value="P:ubiquitin-dependent protein catabolic process"/>
    <property type="evidence" value="ECO:0007669"/>
    <property type="project" value="InterPro"/>
</dbReference>
<gene>
    <name evidence="8" type="primary">PRE9</name>
    <name evidence="8" type="ORF">VNI00_003874</name>
</gene>
<feature type="transmembrane region" description="Helical" evidence="6">
    <location>
        <begin position="378"/>
        <end position="406"/>
    </location>
</feature>
<dbReference type="FunFam" id="3.60.20.10:FF:000031">
    <property type="entry name" value="Proteasome subunit alpha type"/>
    <property type="match status" value="1"/>
</dbReference>
<reference evidence="8 9" key="1">
    <citation type="submission" date="2024-01" db="EMBL/GenBank/DDBJ databases">
        <title>A draft genome for a cacao thread blight-causing isolate of Paramarasmius palmivorus.</title>
        <authorList>
            <person name="Baruah I.K."/>
            <person name="Bukari Y."/>
            <person name="Amoako-Attah I."/>
            <person name="Meinhardt L.W."/>
            <person name="Bailey B.A."/>
            <person name="Cohen S.P."/>
        </authorList>
    </citation>
    <scope>NUCLEOTIDE SEQUENCE [LARGE SCALE GENOMIC DNA]</scope>
    <source>
        <strain evidence="8 9">GH-12</strain>
    </source>
</reference>
<dbReference type="Pfam" id="PF10584">
    <property type="entry name" value="Proteasome_A_N"/>
    <property type="match status" value="1"/>
</dbReference>
<organism evidence="8 9">
    <name type="scientific">Paramarasmius palmivorus</name>
    <dbReference type="NCBI Taxonomy" id="297713"/>
    <lineage>
        <taxon>Eukaryota</taxon>
        <taxon>Fungi</taxon>
        <taxon>Dikarya</taxon>
        <taxon>Basidiomycota</taxon>
        <taxon>Agaricomycotina</taxon>
        <taxon>Agaricomycetes</taxon>
        <taxon>Agaricomycetidae</taxon>
        <taxon>Agaricales</taxon>
        <taxon>Marasmiineae</taxon>
        <taxon>Marasmiaceae</taxon>
        <taxon>Paramarasmius</taxon>
    </lineage>
</organism>
<dbReference type="Pfam" id="PF00227">
    <property type="entry name" value="Proteasome"/>
    <property type="match status" value="1"/>
</dbReference>
<keyword evidence="6" id="KW-1133">Transmembrane helix</keyword>
<keyword evidence="9" id="KW-1185">Reference proteome</keyword>
<dbReference type="SMART" id="SM00948">
    <property type="entry name" value="Proteasome_A_N"/>
    <property type="match status" value="1"/>
</dbReference>
<dbReference type="Gene3D" id="3.60.20.10">
    <property type="entry name" value="Glutamine Phosphoribosylpyrophosphate, subunit 1, domain 1"/>
    <property type="match status" value="1"/>
</dbReference>
<comment type="caution">
    <text evidence="8">The sequence shown here is derived from an EMBL/GenBank/DDBJ whole genome shotgun (WGS) entry which is preliminary data.</text>
</comment>
<name>A0AAW0DNQ1_9AGAR</name>
<dbReference type="Proteomes" id="UP001383192">
    <property type="component" value="Unassembled WGS sequence"/>
</dbReference>
<dbReference type="EMBL" id="JAYKXP010000010">
    <property type="protein sequence ID" value="KAK7053248.1"/>
    <property type="molecule type" value="Genomic_DNA"/>
</dbReference>
<dbReference type="GO" id="GO:0016787">
    <property type="term" value="F:hydrolase activity"/>
    <property type="evidence" value="ECO:0007669"/>
    <property type="project" value="UniProtKB-KW"/>
</dbReference>
<proteinExistence type="inferred from homology"/>
<dbReference type="SUPFAM" id="SSF56235">
    <property type="entry name" value="N-terminal nucleophile aminohydrolases (Ntn hydrolases)"/>
    <property type="match status" value="1"/>
</dbReference>
<dbReference type="AlphaFoldDB" id="A0AAW0DNQ1"/>
<evidence type="ECO:0000256" key="3">
    <source>
        <dbReference type="ARBA" id="ARBA00022942"/>
    </source>
</evidence>
<dbReference type="InterPro" id="IPR050115">
    <property type="entry name" value="Proteasome_alpha"/>
</dbReference>
<evidence type="ECO:0000256" key="4">
    <source>
        <dbReference type="ARBA" id="ARBA00023242"/>
    </source>
</evidence>
<feature type="domain" description="Proteasome alpha-type subunits" evidence="7">
    <location>
        <begin position="5"/>
        <end position="27"/>
    </location>
</feature>
<dbReference type="InterPro" id="IPR029055">
    <property type="entry name" value="Ntn_hydrolases_N"/>
</dbReference>
<dbReference type="PROSITE" id="PS00388">
    <property type="entry name" value="PROTEASOME_ALPHA_1"/>
    <property type="match status" value="1"/>
</dbReference>
<comment type="function">
    <text evidence="1">The proteasome is a multicatalytic proteinase complex which is characterized by its ability to cleave peptides with Arg, Phe, Tyr, Leu, and Glu adjacent to the leaving group at neutral or slightly basic pH. The proteasome has an ATP-dependent proteolytic activity.</text>
</comment>
<keyword evidence="4" id="KW-0539">Nucleus</keyword>
<evidence type="ECO:0000313" key="8">
    <source>
        <dbReference type="EMBL" id="KAK7053248.1"/>
    </source>
</evidence>
<comment type="similarity">
    <text evidence="5">Belongs to the peptidase T1A family.</text>
</comment>
<evidence type="ECO:0000313" key="9">
    <source>
        <dbReference type="Proteomes" id="UP001383192"/>
    </source>
</evidence>
<keyword evidence="6" id="KW-0812">Transmembrane</keyword>
<dbReference type="InterPro" id="IPR000426">
    <property type="entry name" value="Proteasome_asu_N"/>
</dbReference>
<evidence type="ECO:0000256" key="1">
    <source>
        <dbReference type="ARBA" id="ARBA00002000"/>
    </source>
</evidence>
<dbReference type="PROSITE" id="PS51475">
    <property type="entry name" value="PROTEASOME_ALPHA_2"/>
    <property type="match status" value="1"/>
</dbReference>
<comment type="subcellular location">
    <subcellularLocation>
        <location evidence="2">Nucleus</location>
    </subcellularLocation>
</comment>
<dbReference type="InterPro" id="IPR023332">
    <property type="entry name" value="Proteasome_alpha-type"/>
</dbReference>
<evidence type="ECO:0000256" key="2">
    <source>
        <dbReference type="ARBA" id="ARBA00004123"/>
    </source>
</evidence>
<dbReference type="GO" id="GO:0005634">
    <property type="term" value="C:nucleus"/>
    <property type="evidence" value="ECO:0007669"/>
    <property type="project" value="UniProtKB-SubCell"/>
</dbReference>
<evidence type="ECO:0000259" key="7">
    <source>
        <dbReference type="PROSITE" id="PS00388"/>
    </source>
</evidence>
<dbReference type="GO" id="GO:0019773">
    <property type="term" value="C:proteasome core complex, alpha-subunit complex"/>
    <property type="evidence" value="ECO:0007669"/>
    <property type="project" value="UniProtKB-UniRule"/>
</dbReference>
<accession>A0AAW0DNQ1</accession>
<dbReference type="EC" id="3.4.25.1" evidence="8"/>
<keyword evidence="8" id="KW-0378">Hydrolase</keyword>
<sequence>MARRYDSRTTIFSPEGRLYQIEYAMEAISHAGTVLGVLAKDGVVLAAEKKVTGKLLDLSYSKDGGYGGSGEKIYLLNSNVIGGVAGLTADANSLINYSRSAAQQHLLSYNEDIPVELLVQRLCDLKQGYTQYGGYDSQHRFQLYHSDPSGNYSGWKATCIGANNGTAQSLLKQEYKDDIEIKAAISLVLKTMSKTMDSTTLGSEKLEFAVLTLDPETKEPKAKIYRPDEIDQLLQSEGLAKKDEDTAMKTYPLDTVFSPLFPTLFDDGFYPNTLEISQHPLATSAQAPVHNSPANPLSALVGHTTATSAHTIASSHISTQLSVTIGTTHAQSSSSVAFYIAPSSISFSTTSSVSSASATSTPTKALSFAPGDSKQWKIVGIAVISVASVIAVILLAMFFDSWWAFVRDVVFKSRKRKREFNEDLVPDWDRQSWQVKVASEDGHRYPVSTQCGLSKTEVYAGALRDEDGSDGHGIVPSLPPRLEIASPEVHGPTPYCPQPLYRQPSTRSQYAERYPQMPGYTHY</sequence>
<keyword evidence="6" id="KW-0472">Membrane</keyword>